<dbReference type="GO" id="GO:0005634">
    <property type="term" value="C:nucleus"/>
    <property type="evidence" value="ECO:0007669"/>
    <property type="project" value="UniProtKB-SubCell"/>
</dbReference>
<evidence type="ECO:0000256" key="2">
    <source>
        <dbReference type="ARBA" id="ARBA00023242"/>
    </source>
</evidence>
<dbReference type="Pfam" id="PF00004">
    <property type="entry name" value="AAA"/>
    <property type="match status" value="1"/>
</dbReference>
<dbReference type="GO" id="GO:0016887">
    <property type="term" value="F:ATP hydrolysis activity"/>
    <property type="evidence" value="ECO:0007669"/>
    <property type="project" value="InterPro"/>
</dbReference>
<reference evidence="6" key="1">
    <citation type="submission" date="2021-01" db="EMBL/GenBank/DDBJ databases">
        <authorList>
            <person name="Li R."/>
            <person name="Bekaert M."/>
        </authorList>
    </citation>
    <scope>NUCLEOTIDE SEQUENCE</scope>
    <source>
        <strain evidence="6">Farmed</strain>
    </source>
</reference>
<evidence type="ECO:0000313" key="6">
    <source>
        <dbReference type="EMBL" id="CAE1286446.1"/>
    </source>
</evidence>
<dbReference type="Gene3D" id="3.40.50.300">
    <property type="entry name" value="P-loop containing nucleotide triphosphate hydrolases"/>
    <property type="match status" value="1"/>
</dbReference>
<organism evidence="6 7">
    <name type="scientific">Acanthosepion pharaonis</name>
    <name type="common">Pharaoh cuttlefish</name>
    <name type="synonym">Sepia pharaonis</name>
    <dbReference type="NCBI Taxonomy" id="158019"/>
    <lineage>
        <taxon>Eukaryota</taxon>
        <taxon>Metazoa</taxon>
        <taxon>Spiralia</taxon>
        <taxon>Lophotrochozoa</taxon>
        <taxon>Mollusca</taxon>
        <taxon>Cephalopoda</taxon>
        <taxon>Coleoidea</taxon>
        <taxon>Decapodiformes</taxon>
        <taxon>Sepiida</taxon>
        <taxon>Sepiina</taxon>
        <taxon>Sepiidae</taxon>
        <taxon>Acanthosepion</taxon>
    </lineage>
</organism>
<dbReference type="SMART" id="SM00382">
    <property type="entry name" value="AAA"/>
    <property type="match status" value="1"/>
</dbReference>
<dbReference type="EMBL" id="CAHIKZ030002407">
    <property type="protein sequence ID" value="CAE1286446.1"/>
    <property type="molecule type" value="Genomic_DNA"/>
</dbReference>
<comment type="similarity">
    <text evidence="3">Belongs to the activator 1 small subunits family. CTF18 subfamily.</text>
</comment>
<evidence type="ECO:0000256" key="3">
    <source>
        <dbReference type="ARBA" id="ARBA00043975"/>
    </source>
</evidence>
<evidence type="ECO:0000313" key="7">
    <source>
        <dbReference type="Proteomes" id="UP000597762"/>
    </source>
</evidence>
<keyword evidence="7" id="KW-1185">Reference proteome</keyword>
<sequence length="214" mass="23921">MEEAALEPANDDGNKENECAGGTATETEGNLWVDKYAPRGYTELLSDETINRTVLSWLKQWDYVVFGKEVKQPKKRDIDSKQTGFKKKIPQINLELDKLNRPIQKIALLSGPPGLGKTTLSHVIAKHAGYNVVEMNASDDRSMEVFKTKLESAILMKSVMESDPRPNCLIIDEIDGAPQASINILLNMLKEGQTGKKKEKCLLYRPIICICNDL</sequence>
<dbReference type="InterPro" id="IPR003959">
    <property type="entry name" value="ATPase_AAA_core"/>
</dbReference>
<accession>A0A812CYC2</accession>
<dbReference type="SUPFAM" id="SSF52540">
    <property type="entry name" value="P-loop containing nucleoside triphosphate hydrolases"/>
    <property type="match status" value="1"/>
</dbReference>
<evidence type="ECO:0000256" key="1">
    <source>
        <dbReference type="ARBA" id="ARBA00004123"/>
    </source>
</evidence>
<dbReference type="PANTHER" id="PTHR46765:SF1">
    <property type="entry name" value="P-LOOP CONTAINING NUCLEOSIDE TRIPHOSPHATE HYDROLASES SUPERFAMILY PROTEIN"/>
    <property type="match status" value="1"/>
</dbReference>
<dbReference type="OrthoDB" id="2195431at2759"/>
<name>A0A812CYC2_ACAPH</name>
<evidence type="ECO:0000256" key="4">
    <source>
        <dbReference type="SAM" id="MobiDB-lite"/>
    </source>
</evidence>
<keyword evidence="2" id="KW-0539">Nucleus</keyword>
<comment type="subcellular location">
    <subcellularLocation>
        <location evidence="1">Nucleus</location>
    </subcellularLocation>
</comment>
<dbReference type="InterPro" id="IPR003593">
    <property type="entry name" value="AAA+_ATPase"/>
</dbReference>
<evidence type="ECO:0000259" key="5">
    <source>
        <dbReference type="SMART" id="SM00382"/>
    </source>
</evidence>
<gene>
    <name evidence="6" type="ORF">SPHA_46036</name>
</gene>
<dbReference type="GO" id="GO:0005524">
    <property type="term" value="F:ATP binding"/>
    <property type="evidence" value="ECO:0007669"/>
    <property type="project" value="InterPro"/>
</dbReference>
<dbReference type="Proteomes" id="UP000597762">
    <property type="component" value="Unassembled WGS sequence"/>
</dbReference>
<feature type="domain" description="AAA+ ATPase" evidence="5">
    <location>
        <begin position="103"/>
        <end position="214"/>
    </location>
</feature>
<dbReference type="CDD" id="cd00009">
    <property type="entry name" value="AAA"/>
    <property type="match status" value="1"/>
</dbReference>
<dbReference type="AlphaFoldDB" id="A0A812CYC2"/>
<dbReference type="InterPro" id="IPR053016">
    <property type="entry name" value="CTF18-RFC_complex"/>
</dbReference>
<proteinExistence type="inferred from homology"/>
<feature type="region of interest" description="Disordered" evidence="4">
    <location>
        <begin position="1"/>
        <end position="24"/>
    </location>
</feature>
<protein>
    <submittedName>
        <fullName evidence="6">CTF18</fullName>
    </submittedName>
</protein>
<comment type="caution">
    <text evidence="6">The sequence shown here is derived from an EMBL/GenBank/DDBJ whole genome shotgun (WGS) entry which is preliminary data.</text>
</comment>
<dbReference type="InterPro" id="IPR027417">
    <property type="entry name" value="P-loop_NTPase"/>
</dbReference>
<dbReference type="PANTHER" id="PTHR46765">
    <property type="entry name" value="P-LOOP CONTAINING NUCLEOSIDE TRIPHOSPHATE HYDROLASES SUPERFAMILY PROTEIN"/>
    <property type="match status" value="1"/>
</dbReference>